<dbReference type="Gene3D" id="3.40.50.720">
    <property type="entry name" value="NAD(P)-binding Rossmann-like Domain"/>
    <property type="match status" value="1"/>
</dbReference>
<comment type="similarity">
    <text evidence="1">Belongs to the HIBADH-related family.</text>
</comment>
<gene>
    <name evidence="5" type="ORF">ADK75_13140</name>
</gene>
<reference evidence="6" key="1">
    <citation type="submission" date="2015-07" db="EMBL/GenBank/DDBJ databases">
        <authorList>
            <consortium name="Consortium for Microbial Forensics and Genomics (microFORGE)"/>
            <person name="Knight B.M."/>
            <person name="Roberts D.P."/>
            <person name="Lin D."/>
            <person name="Hari K."/>
            <person name="Fletcher J."/>
            <person name="Melcher U."/>
            <person name="Blagden T."/>
            <person name="Winegar R.A."/>
        </authorList>
    </citation>
    <scope>NUCLEOTIDE SEQUENCE [LARGE SCALE GENOMIC DNA]</scope>
    <source>
        <strain evidence="6">NRRL B-1447</strain>
    </source>
</reference>
<evidence type="ECO:0000313" key="6">
    <source>
        <dbReference type="Proteomes" id="UP000037084"/>
    </source>
</evidence>
<proteinExistence type="inferred from homology"/>
<dbReference type="InterPro" id="IPR048666">
    <property type="entry name" value="RedAm-like_C"/>
</dbReference>
<dbReference type="Proteomes" id="UP000037084">
    <property type="component" value="Unassembled WGS sequence"/>
</dbReference>
<dbReference type="InterPro" id="IPR036291">
    <property type="entry name" value="NAD(P)-bd_dom_sf"/>
</dbReference>
<dbReference type="Pfam" id="PF03446">
    <property type="entry name" value="NAD_binding_2"/>
    <property type="match status" value="1"/>
</dbReference>
<feature type="domain" description="NADPH-dependent reductive aminase-like C-terminal" evidence="4">
    <location>
        <begin position="168"/>
        <end position="292"/>
    </location>
</feature>
<evidence type="ECO:0000256" key="2">
    <source>
        <dbReference type="ARBA" id="ARBA00023002"/>
    </source>
</evidence>
<organism evidence="5 6">
    <name type="scientific">Streptomyces virginiae</name>
    <name type="common">Streptomyces cinnamonensis</name>
    <dbReference type="NCBI Taxonomy" id="1961"/>
    <lineage>
        <taxon>Bacteria</taxon>
        <taxon>Bacillati</taxon>
        <taxon>Actinomycetota</taxon>
        <taxon>Actinomycetes</taxon>
        <taxon>Kitasatosporales</taxon>
        <taxon>Streptomycetaceae</taxon>
        <taxon>Streptomyces</taxon>
    </lineage>
</organism>
<evidence type="ECO:0000259" key="3">
    <source>
        <dbReference type="Pfam" id="PF03446"/>
    </source>
</evidence>
<evidence type="ECO:0000313" key="5">
    <source>
        <dbReference type="EMBL" id="KOG54878.1"/>
    </source>
</evidence>
<sequence>MSETAAPHKVPVSIIGLGNLGRALAESYLTQGHPTTVWNRSAGRADALVARGASLAATPADAVAAGELVVVAVLDYDTVRELLLPTAGALKGRTVVNLTTGTPSAARALGAWVADQQAAYLDGAVYAVPQTVGTAAAFVLYSGDEEAYRTYRAVLDAIGEGSLVGPAPELSSVYDTALLSGMYGMFAGFFQAVALAGTAGIGAAELTRPLVRWLTAAADALPSFAEEIDAEEYGTTTSNLEINAVGLRNILTATEAQGLPTDLLAPLLRLFDDQLRAGHAESSLSRAVESLRAAADRR</sequence>
<dbReference type="EMBL" id="LGUV01000122">
    <property type="protein sequence ID" value="KOG54878.1"/>
    <property type="molecule type" value="Genomic_DNA"/>
</dbReference>
<evidence type="ECO:0000259" key="4">
    <source>
        <dbReference type="Pfam" id="PF21761"/>
    </source>
</evidence>
<dbReference type="OrthoDB" id="9135493at2"/>
<dbReference type="Gene3D" id="1.10.1040.10">
    <property type="entry name" value="N-(1-d-carboxylethyl)-l-norvaline Dehydrogenase, domain 2"/>
    <property type="match status" value="1"/>
</dbReference>
<dbReference type="PANTHER" id="PTHR43580">
    <property type="entry name" value="OXIDOREDUCTASE GLYR1-RELATED"/>
    <property type="match status" value="1"/>
</dbReference>
<dbReference type="PATRIC" id="fig|1961.12.peg.3028"/>
<evidence type="ECO:0000256" key="1">
    <source>
        <dbReference type="ARBA" id="ARBA00009080"/>
    </source>
</evidence>
<dbReference type="InterPro" id="IPR051265">
    <property type="entry name" value="HIBADH-related_NP60_sf"/>
</dbReference>
<comment type="caution">
    <text evidence="5">The sequence shown here is derived from an EMBL/GenBank/DDBJ whole genome shotgun (WGS) entry which is preliminary data.</text>
</comment>
<dbReference type="RefSeq" id="WP_053170588.1">
    <property type="nucleotide sequence ID" value="NZ_LGUV01000122.1"/>
</dbReference>
<name>A0A0L8MWZ3_STRVG</name>
<dbReference type="AlphaFoldDB" id="A0A0L8MWZ3"/>
<dbReference type="SUPFAM" id="SSF51735">
    <property type="entry name" value="NAD(P)-binding Rossmann-fold domains"/>
    <property type="match status" value="1"/>
</dbReference>
<dbReference type="GO" id="GO:0016491">
    <property type="term" value="F:oxidoreductase activity"/>
    <property type="evidence" value="ECO:0007669"/>
    <property type="project" value="UniProtKB-KW"/>
</dbReference>
<feature type="domain" description="6-phosphogluconate dehydrogenase NADP-binding" evidence="3">
    <location>
        <begin position="12"/>
        <end position="160"/>
    </location>
</feature>
<protein>
    <submittedName>
        <fullName evidence="5">6-phosphogluconate dehydrogenase</fullName>
    </submittedName>
</protein>
<dbReference type="PIRSF" id="PIRSF000103">
    <property type="entry name" value="HIBADH"/>
    <property type="match status" value="1"/>
</dbReference>
<dbReference type="InterPro" id="IPR013328">
    <property type="entry name" value="6PGD_dom2"/>
</dbReference>
<dbReference type="PANTHER" id="PTHR43580:SF2">
    <property type="entry name" value="CYTOKINE-LIKE NUCLEAR FACTOR N-PAC"/>
    <property type="match status" value="1"/>
</dbReference>
<dbReference type="InterPro" id="IPR015815">
    <property type="entry name" value="HIBADH-related"/>
</dbReference>
<dbReference type="Pfam" id="PF21761">
    <property type="entry name" value="RedAm-like_C"/>
    <property type="match status" value="1"/>
</dbReference>
<dbReference type="InterPro" id="IPR006115">
    <property type="entry name" value="6PGDH_NADP-bd"/>
</dbReference>
<dbReference type="GO" id="GO:0050661">
    <property type="term" value="F:NADP binding"/>
    <property type="evidence" value="ECO:0007669"/>
    <property type="project" value="InterPro"/>
</dbReference>
<keyword evidence="2" id="KW-0560">Oxidoreductase</keyword>
<accession>A0A0L8MWZ3</accession>